<dbReference type="InterPro" id="IPR013819">
    <property type="entry name" value="LipOase_C"/>
</dbReference>
<reference evidence="6" key="1">
    <citation type="submission" date="2020-03" db="EMBL/GenBank/DDBJ databases">
        <title>A high-quality chromosome-level genome assembly of a woody plant with both climbing and erect habits, Rhamnella rubrinervis.</title>
        <authorList>
            <person name="Lu Z."/>
            <person name="Yang Y."/>
            <person name="Zhu X."/>
            <person name="Sun Y."/>
        </authorList>
    </citation>
    <scope>NUCLEOTIDE SEQUENCE</scope>
    <source>
        <strain evidence="6">BYM</strain>
        <tissue evidence="6">Leaf</tissue>
    </source>
</reference>
<keyword evidence="3" id="KW-0560">Oxidoreductase</keyword>
<dbReference type="InterPro" id="IPR036226">
    <property type="entry name" value="LipOase_C_sf"/>
</dbReference>
<dbReference type="PANTHER" id="PTHR11771">
    <property type="entry name" value="LIPOXYGENASE"/>
    <property type="match status" value="1"/>
</dbReference>
<dbReference type="Pfam" id="PF00305">
    <property type="entry name" value="Lipoxygenase"/>
    <property type="match status" value="1"/>
</dbReference>
<name>A0A8K0HEZ4_9ROSA</name>
<evidence type="ECO:0000256" key="3">
    <source>
        <dbReference type="ARBA" id="ARBA00023002"/>
    </source>
</evidence>
<dbReference type="AlphaFoldDB" id="A0A8K0HEZ4"/>
<protein>
    <recommendedName>
        <fullName evidence="5">Lipoxygenase domain-containing protein</fullName>
    </recommendedName>
</protein>
<evidence type="ECO:0000259" key="5">
    <source>
        <dbReference type="PROSITE" id="PS51393"/>
    </source>
</evidence>
<evidence type="ECO:0000256" key="2">
    <source>
        <dbReference type="ARBA" id="ARBA00022964"/>
    </source>
</evidence>
<dbReference type="GO" id="GO:0016702">
    <property type="term" value="F:oxidoreductase activity, acting on single donors with incorporation of molecular oxygen, incorporation of two atoms of oxygen"/>
    <property type="evidence" value="ECO:0007669"/>
    <property type="project" value="InterPro"/>
</dbReference>
<dbReference type="Proteomes" id="UP000796880">
    <property type="component" value="Unassembled WGS sequence"/>
</dbReference>
<gene>
    <name evidence="6" type="ORF">FNV43_RR07241</name>
</gene>
<evidence type="ECO:0000313" key="6">
    <source>
        <dbReference type="EMBL" id="KAF3451150.1"/>
    </source>
</evidence>
<feature type="domain" description="Lipoxygenase" evidence="5">
    <location>
        <begin position="1"/>
        <end position="112"/>
    </location>
</feature>
<dbReference type="SUPFAM" id="SSF48484">
    <property type="entry name" value="Lipoxigenase"/>
    <property type="match status" value="1"/>
</dbReference>
<evidence type="ECO:0000256" key="1">
    <source>
        <dbReference type="ARBA" id="ARBA00022723"/>
    </source>
</evidence>
<keyword evidence="2" id="KW-0223">Dioxygenase</keyword>
<comment type="caution">
    <text evidence="6">The sequence shown here is derived from an EMBL/GenBank/DDBJ whole genome shotgun (WGS) entry which is preliminary data.</text>
</comment>
<dbReference type="InterPro" id="IPR000907">
    <property type="entry name" value="LipOase"/>
</dbReference>
<dbReference type="GO" id="GO:0046872">
    <property type="term" value="F:metal ion binding"/>
    <property type="evidence" value="ECO:0007669"/>
    <property type="project" value="UniProtKB-KW"/>
</dbReference>
<keyword evidence="1" id="KW-0479">Metal-binding</keyword>
<dbReference type="OrthoDB" id="407298at2759"/>
<dbReference type="Gene3D" id="1.20.245.10">
    <property type="entry name" value="Lipoxygenase-1, Domain 5"/>
    <property type="match status" value="1"/>
</dbReference>
<keyword evidence="4" id="KW-0175">Coiled coil</keyword>
<sequence length="112" mass="12615">MEKPEMALLMCFPSQIQATKVMAVLDVLSNHSPDEEYLGEKMEPAWEENEAIRGAFERFNGRLKKLEEIINERNKNLELKNRVGAGVVPYELLKPFSKPGVTGRGVPNSISI</sequence>
<organism evidence="6 7">
    <name type="scientific">Rhamnella rubrinervis</name>
    <dbReference type="NCBI Taxonomy" id="2594499"/>
    <lineage>
        <taxon>Eukaryota</taxon>
        <taxon>Viridiplantae</taxon>
        <taxon>Streptophyta</taxon>
        <taxon>Embryophyta</taxon>
        <taxon>Tracheophyta</taxon>
        <taxon>Spermatophyta</taxon>
        <taxon>Magnoliopsida</taxon>
        <taxon>eudicotyledons</taxon>
        <taxon>Gunneridae</taxon>
        <taxon>Pentapetalae</taxon>
        <taxon>rosids</taxon>
        <taxon>fabids</taxon>
        <taxon>Rosales</taxon>
        <taxon>Rhamnaceae</taxon>
        <taxon>rhamnoid group</taxon>
        <taxon>Rhamneae</taxon>
        <taxon>Rhamnella</taxon>
    </lineage>
</organism>
<dbReference type="PROSITE" id="PS51393">
    <property type="entry name" value="LIPOXYGENASE_3"/>
    <property type="match status" value="1"/>
</dbReference>
<keyword evidence="7" id="KW-1185">Reference proteome</keyword>
<feature type="coiled-coil region" evidence="4">
    <location>
        <begin position="56"/>
        <end position="83"/>
    </location>
</feature>
<dbReference type="EMBL" id="VOIH02000003">
    <property type="protein sequence ID" value="KAF3451150.1"/>
    <property type="molecule type" value="Genomic_DNA"/>
</dbReference>
<dbReference type="GO" id="GO:0034440">
    <property type="term" value="P:lipid oxidation"/>
    <property type="evidence" value="ECO:0007669"/>
    <property type="project" value="InterPro"/>
</dbReference>
<proteinExistence type="predicted"/>
<evidence type="ECO:0000313" key="7">
    <source>
        <dbReference type="Proteomes" id="UP000796880"/>
    </source>
</evidence>
<evidence type="ECO:0000256" key="4">
    <source>
        <dbReference type="SAM" id="Coils"/>
    </source>
</evidence>
<accession>A0A8K0HEZ4</accession>